<evidence type="ECO:0000256" key="6">
    <source>
        <dbReference type="SAM" id="MobiDB-lite"/>
    </source>
</evidence>
<reference evidence="9" key="2">
    <citation type="submission" date="2022-06" db="UniProtKB">
        <authorList>
            <consortium name="EnsemblMetazoa"/>
        </authorList>
    </citation>
    <scope>IDENTIFICATION</scope>
    <source>
        <strain evidence="9">PS312</strain>
    </source>
</reference>
<protein>
    <submittedName>
        <fullName evidence="9">G protein-coupled receptor</fullName>
    </submittedName>
</protein>
<comment type="similarity">
    <text evidence="2">Belongs to the nematode receptor-like protein srd family.</text>
</comment>
<dbReference type="Pfam" id="PF10317">
    <property type="entry name" value="7TM_GPCR_Srd"/>
    <property type="match status" value="1"/>
</dbReference>
<feature type="transmembrane region" description="Helical" evidence="7">
    <location>
        <begin position="524"/>
        <end position="549"/>
    </location>
</feature>
<feature type="compositionally biased region" description="Low complexity" evidence="6">
    <location>
        <begin position="181"/>
        <end position="196"/>
    </location>
</feature>
<evidence type="ECO:0000256" key="4">
    <source>
        <dbReference type="ARBA" id="ARBA00022989"/>
    </source>
</evidence>
<evidence type="ECO:0000256" key="3">
    <source>
        <dbReference type="ARBA" id="ARBA00022692"/>
    </source>
</evidence>
<feature type="region of interest" description="Disordered" evidence="6">
    <location>
        <begin position="312"/>
        <end position="336"/>
    </location>
</feature>
<dbReference type="AlphaFoldDB" id="A0A2A6BZY4"/>
<name>A0A2A6BZY4_PRIPA</name>
<dbReference type="PANTHER" id="PTHR22945:SF40">
    <property type="entry name" value="SERPENTINE RECEPTOR, CLASS D (DELTA)-RELATED"/>
    <property type="match status" value="1"/>
</dbReference>
<keyword evidence="4 7" id="KW-1133">Transmembrane helix</keyword>
<proteinExistence type="inferred from homology"/>
<dbReference type="InterPro" id="IPR050920">
    <property type="entry name" value="Nematode_rcpt-like_delta"/>
</dbReference>
<dbReference type="GO" id="GO:0016020">
    <property type="term" value="C:membrane"/>
    <property type="evidence" value="ECO:0007669"/>
    <property type="project" value="UniProtKB-SubCell"/>
</dbReference>
<accession>A0A2A6BZY4</accession>
<feature type="compositionally biased region" description="Low complexity" evidence="6">
    <location>
        <begin position="312"/>
        <end position="328"/>
    </location>
</feature>
<keyword evidence="10" id="KW-1185">Reference proteome</keyword>
<comment type="subcellular location">
    <subcellularLocation>
        <location evidence="1">Membrane</location>
        <topology evidence="1">Multi-pass membrane protein</topology>
    </subcellularLocation>
</comment>
<keyword evidence="8" id="KW-0732">Signal</keyword>
<feature type="transmembrane region" description="Helical" evidence="7">
    <location>
        <begin position="208"/>
        <end position="239"/>
    </location>
</feature>
<feature type="region of interest" description="Disordered" evidence="6">
    <location>
        <begin position="177"/>
        <end position="197"/>
    </location>
</feature>
<dbReference type="EnsemblMetazoa" id="PPA41963.1">
    <property type="protein sequence ID" value="PPA41963.1"/>
    <property type="gene ID" value="WBGene00280332"/>
</dbReference>
<evidence type="ECO:0000256" key="2">
    <source>
        <dbReference type="ARBA" id="ARBA00009166"/>
    </source>
</evidence>
<keyword evidence="5 7" id="KW-0472">Membrane</keyword>
<reference evidence="10" key="1">
    <citation type="journal article" date="2008" name="Nat. Genet.">
        <title>The Pristionchus pacificus genome provides a unique perspective on nematode lifestyle and parasitism.</title>
        <authorList>
            <person name="Dieterich C."/>
            <person name="Clifton S.W."/>
            <person name="Schuster L.N."/>
            <person name="Chinwalla A."/>
            <person name="Delehaunty K."/>
            <person name="Dinkelacker I."/>
            <person name="Fulton L."/>
            <person name="Fulton R."/>
            <person name="Godfrey J."/>
            <person name="Minx P."/>
            <person name="Mitreva M."/>
            <person name="Roeseler W."/>
            <person name="Tian H."/>
            <person name="Witte H."/>
            <person name="Yang S.P."/>
            <person name="Wilson R.K."/>
            <person name="Sommer R.J."/>
        </authorList>
    </citation>
    <scope>NUCLEOTIDE SEQUENCE [LARGE SCALE GENOMIC DNA]</scope>
    <source>
        <strain evidence="10">PS312</strain>
    </source>
</reference>
<evidence type="ECO:0000313" key="9">
    <source>
        <dbReference type="EnsemblMetazoa" id="PPA41963.1"/>
    </source>
</evidence>
<organism evidence="9 10">
    <name type="scientific">Pristionchus pacificus</name>
    <name type="common">Parasitic nematode worm</name>
    <dbReference type="NCBI Taxonomy" id="54126"/>
    <lineage>
        <taxon>Eukaryota</taxon>
        <taxon>Metazoa</taxon>
        <taxon>Ecdysozoa</taxon>
        <taxon>Nematoda</taxon>
        <taxon>Chromadorea</taxon>
        <taxon>Rhabditida</taxon>
        <taxon>Rhabditina</taxon>
        <taxon>Diplogasteromorpha</taxon>
        <taxon>Diplogasteroidea</taxon>
        <taxon>Neodiplogasteridae</taxon>
        <taxon>Pristionchus</taxon>
    </lineage>
</organism>
<dbReference type="PANTHER" id="PTHR22945">
    <property type="entry name" value="SERPENTINE RECEPTOR, CLASS D DELTA"/>
    <property type="match status" value="1"/>
</dbReference>
<feature type="transmembrane region" description="Helical" evidence="7">
    <location>
        <begin position="468"/>
        <end position="488"/>
    </location>
</feature>
<feature type="signal peptide" evidence="8">
    <location>
        <begin position="1"/>
        <end position="19"/>
    </location>
</feature>
<evidence type="ECO:0000256" key="5">
    <source>
        <dbReference type="ARBA" id="ARBA00023136"/>
    </source>
</evidence>
<evidence type="ECO:0000256" key="8">
    <source>
        <dbReference type="SAM" id="SignalP"/>
    </source>
</evidence>
<keyword evidence="3 7" id="KW-0812">Transmembrane</keyword>
<evidence type="ECO:0000256" key="1">
    <source>
        <dbReference type="ARBA" id="ARBA00004141"/>
    </source>
</evidence>
<gene>
    <name evidence="9" type="primary">WBGene00280332</name>
</gene>
<dbReference type="InterPro" id="IPR019421">
    <property type="entry name" value="7TM_GPCR_serpentine_rcpt_Srd"/>
</dbReference>
<dbReference type="Proteomes" id="UP000005239">
    <property type="component" value="Unassembled WGS sequence"/>
</dbReference>
<sequence length="657" mass="72992">MTVGRLALLFIFIPLTAKANRANDCSDKAKLLIMKCTKPGGDPAKGYVFSAIEEGVEECPFGDESKLLGWFLIEYVIQKLCIPSPLLGGRLKYLSKREPLRLLENHNFTITNSAVRQTAYITVNSDTLWNLARSTFTVDNGDGGLQEIPIGEPLPKMLKKKLYECKLHLDTTTVPVDQPLTSPAAESTSTPSTTAADVMSQDGPSKLWFYYLVLVISLGVACFILLLIVISVVIILIFMKKSKKQEPKKEEQLKNWTYDRNSQEKETWQQRFRREFKEGKRNRASVTGSKVELGSLSKGAPVSASADSTIMTSITPSSSNEQPSSSTNAAEGSSKKLETLETLKTHRQKMKTHWGVTLIVSRRVRTDSCGPIHWAATKTEYKTYGAVLATSTIVDLLALASSTVTFVKCEASYIETVTGPCIFTRCPMLCKILTGITQSGHAFFPYNTTLCFCYRLYAIRNGALSERATFIAVAIILFPNVLDVIVFAQSDMLSSDAVRALLIQQERPVDENFMYFKYRDDANIVNMISLSSLIVPFPIAYVVIIIVLLRIRKALADATGSMSAKTKEAHVEIIKASFCWSQIFFPHFKLHGRTKFWSADPILLASPGCLLNRCSNELVATLHPLVSLYFVRPYRQAILKARKGSDVKSVAPHSTSH</sequence>
<evidence type="ECO:0000313" key="10">
    <source>
        <dbReference type="Proteomes" id="UP000005239"/>
    </source>
</evidence>
<evidence type="ECO:0000256" key="7">
    <source>
        <dbReference type="SAM" id="Phobius"/>
    </source>
</evidence>
<feature type="chain" id="PRO_5043635428" evidence="8">
    <location>
        <begin position="20"/>
        <end position="657"/>
    </location>
</feature>
<accession>A0A8R1Z2D6</accession>